<dbReference type="InterPro" id="IPR036188">
    <property type="entry name" value="FAD/NAD-bd_sf"/>
</dbReference>
<evidence type="ECO:0000259" key="6">
    <source>
        <dbReference type="Pfam" id="PF00890"/>
    </source>
</evidence>
<comment type="cofactor">
    <cofactor evidence="1">
        <name>FAD</name>
        <dbReference type="ChEBI" id="CHEBI:57692"/>
    </cofactor>
</comment>
<evidence type="ECO:0000256" key="2">
    <source>
        <dbReference type="ARBA" id="ARBA00022630"/>
    </source>
</evidence>
<dbReference type="Proteomes" id="UP000830671">
    <property type="component" value="Chromosome 2"/>
</dbReference>
<dbReference type="AlphaFoldDB" id="A0A9Q8SKR8"/>
<keyword evidence="4" id="KW-0560">Oxidoreductase</keyword>
<dbReference type="InterPro" id="IPR003953">
    <property type="entry name" value="FAD-dep_OxRdtase_2_FAD-bd"/>
</dbReference>
<comment type="similarity">
    <text evidence="5">Belongs to the FAD-dependent oxidoreductase 2 family. 3-oxosteroid dehydrogenase subfamily.</text>
</comment>
<dbReference type="Gene3D" id="3.90.700.10">
    <property type="entry name" value="Succinate dehydrogenase/fumarate reductase flavoprotein, catalytic domain"/>
    <property type="match status" value="1"/>
</dbReference>
<feature type="domain" description="FAD-dependent oxidoreductase 2 FAD-binding" evidence="6">
    <location>
        <begin position="51"/>
        <end position="581"/>
    </location>
</feature>
<dbReference type="Pfam" id="PF00890">
    <property type="entry name" value="FAD_binding_2"/>
    <property type="match status" value="1"/>
</dbReference>
<accession>A0A9Q8SKR8</accession>
<organism evidence="7 8">
    <name type="scientific">Colletotrichum lupini</name>
    <dbReference type="NCBI Taxonomy" id="145971"/>
    <lineage>
        <taxon>Eukaryota</taxon>
        <taxon>Fungi</taxon>
        <taxon>Dikarya</taxon>
        <taxon>Ascomycota</taxon>
        <taxon>Pezizomycotina</taxon>
        <taxon>Sordariomycetes</taxon>
        <taxon>Hypocreomycetidae</taxon>
        <taxon>Glomerellales</taxon>
        <taxon>Glomerellaceae</taxon>
        <taxon>Colletotrichum</taxon>
        <taxon>Colletotrichum acutatum species complex</taxon>
    </lineage>
</organism>
<keyword evidence="3" id="KW-0274">FAD</keyword>
<evidence type="ECO:0000313" key="8">
    <source>
        <dbReference type="Proteomes" id="UP000830671"/>
    </source>
</evidence>
<keyword evidence="2" id="KW-0285">Flavoprotein</keyword>
<dbReference type="GeneID" id="73338682"/>
<name>A0A9Q8SKR8_9PEZI</name>
<protein>
    <recommendedName>
        <fullName evidence="6">FAD-dependent oxidoreductase 2 FAD-binding domain-containing protein</fullName>
    </recommendedName>
</protein>
<dbReference type="KEGG" id="clup:CLUP02_04661"/>
<evidence type="ECO:0000256" key="1">
    <source>
        <dbReference type="ARBA" id="ARBA00001974"/>
    </source>
</evidence>
<evidence type="ECO:0000256" key="3">
    <source>
        <dbReference type="ARBA" id="ARBA00022827"/>
    </source>
</evidence>
<keyword evidence="8" id="KW-1185">Reference proteome</keyword>
<sequence>MMRSNVVRGIILARLQPTPSISLGCWQPVLQLQLKRLFSEKTSPTADEEVDILIVGSGAGGLTAALRARTLGLNPVVIEKEATLGGASVISGGGLWIPANPISKAAGICDSKEDALAYFDRAVGDVGPVSSLAKRKAYLDNGPQMICFLRDLGFEWRFSRGYPDYYPKMKGAMGKGGGRTIESVAFDTRKLGKWQAALPPANIPVAIHGEQAPWITMMTASLQAFIKSTRIMLPIVGKTILGQKLVSLGRGLVAQLLYLNIKHATDIRLRTSLLDLTLSQAGKVTGARVKLPDGTTKTIKASQAVILAAGGFAHNKPLREKYGPTPASTSWTNSPKSDTGDAVIAGQKLGAATALMDDAWWGPTIFDPVTGKPHFALIERSRPHCIIVDNAGKRFMNEAQSYTDAGHDQYERNKSVKAIPAWLIMDTNHRNRYMLGTQLFARMKPKRPVANGAMFAASTLRDLAKQIGVDAEGLEGTIMRYNDMCKTGVDADFGKGDNAYDNFFGDPAAGGPNPNMGALSKAPFYAIAIWPGDLGTKGGLSTDEHQRVLKEDGEAIPGLYAIGNTAASIMGRTYLGAGSTLGPAMTHGFLAVNHIAKS</sequence>
<dbReference type="GO" id="GO:0008202">
    <property type="term" value="P:steroid metabolic process"/>
    <property type="evidence" value="ECO:0007669"/>
    <property type="project" value="UniProtKB-ARBA"/>
</dbReference>
<dbReference type="EMBL" id="CP019474">
    <property type="protein sequence ID" value="UQC79182.1"/>
    <property type="molecule type" value="Genomic_DNA"/>
</dbReference>
<evidence type="ECO:0000256" key="5">
    <source>
        <dbReference type="ARBA" id="ARBA00061147"/>
    </source>
</evidence>
<dbReference type="FunFam" id="3.50.50.60:FF:000208">
    <property type="entry name" value="3-ketosteroid dehydrogenase"/>
    <property type="match status" value="1"/>
</dbReference>
<dbReference type="PANTHER" id="PTHR43400:SF10">
    <property type="entry name" value="3-OXOSTEROID 1-DEHYDROGENASE"/>
    <property type="match status" value="1"/>
</dbReference>
<dbReference type="SUPFAM" id="SSF51905">
    <property type="entry name" value="FAD/NAD(P)-binding domain"/>
    <property type="match status" value="1"/>
</dbReference>
<dbReference type="PANTHER" id="PTHR43400">
    <property type="entry name" value="FUMARATE REDUCTASE"/>
    <property type="match status" value="1"/>
</dbReference>
<reference evidence="7" key="1">
    <citation type="journal article" date="2021" name="Mol. Plant Microbe Interact.">
        <title>Complete Genome Sequence of the Plant-Pathogenic Fungus Colletotrichum lupini.</title>
        <authorList>
            <person name="Baroncelli R."/>
            <person name="Pensec F."/>
            <person name="Da Lio D."/>
            <person name="Boufleur T."/>
            <person name="Vicente I."/>
            <person name="Sarrocco S."/>
            <person name="Picot A."/>
            <person name="Baraldi E."/>
            <person name="Sukno S."/>
            <person name="Thon M."/>
            <person name="Le Floch G."/>
        </authorList>
    </citation>
    <scope>NUCLEOTIDE SEQUENCE</scope>
    <source>
        <strain evidence="7">IMI 504893</strain>
    </source>
</reference>
<dbReference type="SUPFAM" id="SSF56425">
    <property type="entry name" value="Succinate dehydrogenase/fumarate reductase flavoprotein, catalytic domain"/>
    <property type="match status" value="1"/>
</dbReference>
<dbReference type="InterPro" id="IPR027477">
    <property type="entry name" value="Succ_DH/fumarate_Rdtase_cat_sf"/>
</dbReference>
<dbReference type="RefSeq" id="XP_049140815.1">
    <property type="nucleotide sequence ID" value="XM_049283672.1"/>
</dbReference>
<evidence type="ECO:0000313" key="7">
    <source>
        <dbReference type="EMBL" id="UQC79182.1"/>
    </source>
</evidence>
<dbReference type="Gene3D" id="3.50.50.60">
    <property type="entry name" value="FAD/NAD(P)-binding domain"/>
    <property type="match status" value="2"/>
</dbReference>
<dbReference type="InterPro" id="IPR050315">
    <property type="entry name" value="FAD-oxidoreductase_2"/>
</dbReference>
<dbReference type="PROSITE" id="PS51257">
    <property type="entry name" value="PROKAR_LIPOPROTEIN"/>
    <property type="match status" value="1"/>
</dbReference>
<proteinExistence type="inferred from homology"/>
<evidence type="ECO:0000256" key="4">
    <source>
        <dbReference type="ARBA" id="ARBA00023002"/>
    </source>
</evidence>
<gene>
    <name evidence="7" type="ORF">CLUP02_04661</name>
</gene>
<dbReference type="GO" id="GO:0016491">
    <property type="term" value="F:oxidoreductase activity"/>
    <property type="evidence" value="ECO:0007669"/>
    <property type="project" value="UniProtKB-KW"/>
</dbReference>
<dbReference type="PRINTS" id="PR00411">
    <property type="entry name" value="PNDRDTASEI"/>
</dbReference>